<dbReference type="AlphaFoldDB" id="A0A0A6VFE6"/>
<evidence type="ECO:0000313" key="9">
    <source>
        <dbReference type="Proteomes" id="UP000030588"/>
    </source>
</evidence>
<name>A0A0A6VFE6_9BACI</name>
<dbReference type="RefSeq" id="WP_035354722.1">
    <property type="nucleotide sequence ID" value="NZ_JAAIWK010000005.1"/>
</dbReference>
<dbReference type="CDD" id="cd05299">
    <property type="entry name" value="CtBP_dh"/>
    <property type="match status" value="1"/>
</dbReference>
<dbReference type="InterPro" id="IPR050857">
    <property type="entry name" value="D-2-hydroxyacid_DH"/>
</dbReference>
<dbReference type="OrthoDB" id="9805416at2"/>
<dbReference type="InterPro" id="IPR029753">
    <property type="entry name" value="D-isomer_DH_CS"/>
</dbReference>
<evidence type="ECO:0000256" key="1">
    <source>
        <dbReference type="ARBA" id="ARBA00005854"/>
    </source>
</evidence>
<dbReference type="Pfam" id="PF02826">
    <property type="entry name" value="2-Hacid_dh_C"/>
    <property type="match status" value="1"/>
</dbReference>
<dbReference type="GO" id="GO:0003714">
    <property type="term" value="F:transcription corepressor activity"/>
    <property type="evidence" value="ECO:0007669"/>
    <property type="project" value="InterPro"/>
</dbReference>
<dbReference type="InterPro" id="IPR006140">
    <property type="entry name" value="D-isomer_DH_NAD-bd"/>
</dbReference>
<reference evidence="8" key="2">
    <citation type="submission" date="2020-02" db="EMBL/GenBank/DDBJ databases">
        <authorList>
            <person name="Feng H."/>
        </authorList>
    </citation>
    <scope>NUCLEOTIDE SEQUENCE [LARGE SCALE GENOMIC DNA]</scope>
    <source>
        <strain evidence="8">Gsoil 114</strain>
    </source>
</reference>
<comment type="caution">
    <text evidence="7">The sequence shown here is derived from an EMBL/GenBank/DDBJ whole genome shotgun (WGS) entry which is preliminary data.</text>
</comment>
<evidence type="ECO:0000256" key="3">
    <source>
        <dbReference type="ARBA" id="ARBA00023027"/>
    </source>
</evidence>
<evidence type="ECO:0000259" key="5">
    <source>
        <dbReference type="Pfam" id="PF00389"/>
    </source>
</evidence>
<dbReference type="PANTHER" id="PTHR42789">
    <property type="entry name" value="D-ISOMER SPECIFIC 2-HYDROXYACID DEHYDROGENASE FAMILY PROTEIN (AFU_ORTHOLOGUE AFUA_6G10090)"/>
    <property type="match status" value="1"/>
</dbReference>
<sequence length="333" mass="37187">MGYQVVVTDYDYKDVNVERELMQKHGIELITAQCRTEEEVIQAAREADGILNQYAPITKQVIEQLDHCKVIARYGVGVNTIDVDEATRKGIIVSNVTDYCLDEVADHSLALLLALARKITILDQAVKHHNWDVTVAKPVFRLKDRILGLVGFGNIPQALARKAKQLGFQILAYDPFIPLSTASTLGVQLVQFEELFRRSDFISVHLPLNQNTKGLIGHNAFQIMKKDAFLINTSRGPVINESALIQALTEKKIAGAALDVVEEEPISHQNPLLEMDNVILTPHAAYYSEQSQIELKSKSAQNIIDVLSGYYPDYIVNPSIKSTVKLQNKSSYM</sequence>
<proteinExistence type="inferred from homology"/>
<feature type="domain" description="D-isomer specific 2-hydroxyacid dehydrogenase catalytic" evidence="5">
    <location>
        <begin position="17"/>
        <end position="317"/>
    </location>
</feature>
<dbReference type="Proteomes" id="UP000030588">
    <property type="component" value="Unassembled WGS sequence"/>
</dbReference>
<dbReference type="FunFam" id="3.40.50.720:FF:000203">
    <property type="entry name" value="D-3-phosphoglycerate dehydrogenase (SerA)"/>
    <property type="match status" value="1"/>
</dbReference>
<dbReference type="SUPFAM" id="SSF51735">
    <property type="entry name" value="NAD(P)-binding Rossmann-fold domains"/>
    <property type="match status" value="1"/>
</dbReference>
<keyword evidence="2 4" id="KW-0560">Oxidoreductase</keyword>
<comment type="similarity">
    <text evidence="1 4">Belongs to the D-isomer specific 2-hydroxyacid dehydrogenase family.</text>
</comment>
<feature type="domain" description="D-isomer specific 2-hydroxyacid dehydrogenase NAD-binding" evidence="6">
    <location>
        <begin position="109"/>
        <end position="285"/>
    </location>
</feature>
<dbReference type="SUPFAM" id="SSF52283">
    <property type="entry name" value="Formate/glycerate dehydrogenase catalytic domain-like"/>
    <property type="match status" value="1"/>
</dbReference>
<dbReference type="Pfam" id="PF00389">
    <property type="entry name" value="2-Hacid_dh"/>
    <property type="match status" value="1"/>
</dbReference>
<evidence type="ECO:0000259" key="6">
    <source>
        <dbReference type="Pfam" id="PF02826"/>
    </source>
</evidence>
<dbReference type="GO" id="GO:0016616">
    <property type="term" value="F:oxidoreductase activity, acting on the CH-OH group of donors, NAD or NADP as acceptor"/>
    <property type="evidence" value="ECO:0007669"/>
    <property type="project" value="InterPro"/>
</dbReference>
<dbReference type="EMBL" id="JRUN01000027">
    <property type="protein sequence ID" value="KHD85299.1"/>
    <property type="molecule type" value="Genomic_DNA"/>
</dbReference>
<evidence type="ECO:0000313" key="8">
    <source>
        <dbReference type="EMBL" id="NEY19354.1"/>
    </source>
</evidence>
<dbReference type="GO" id="GO:0051287">
    <property type="term" value="F:NAD binding"/>
    <property type="evidence" value="ECO:0007669"/>
    <property type="project" value="InterPro"/>
</dbReference>
<dbReference type="EMBL" id="JAAIWK010000005">
    <property type="protein sequence ID" value="NEY19354.1"/>
    <property type="molecule type" value="Genomic_DNA"/>
</dbReference>
<dbReference type="PROSITE" id="PS00671">
    <property type="entry name" value="D_2_HYDROXYACID_DH_3"/>
    <property type="match status" value="1"/>
</dbReference>
<dbReference type="PROSITE" id="PS00670">
    <property type="entry name" value="D_2_HYDROXYACID_DH_2"/>
    <property type="match status" value="1"/>
</dbReference>
<keyword evidence="3" id="KW-0520">NAD</keyword>
<evidence type="ECO:0000256" key="4">
    <source>
        <dbReference type="RuleBase" id="RU003719"/>
    </source>
</evidence>
<dbReference type="Proteomes" id="UP000476934">
    <property type="component" value="Unassembled WGS sequence"/>
</dbReference>
<reference evidence="8 10" key="3">
    <citation type="submission" date="2020-03" db="EMBL/GenBank/DDBJ databases">
        <title>Bacillus aquiflavi sp. nov., isolated from yellow water of strong flavor Chinese baijiu in Yibin region of China.</title>
        <authorList>
            <person name="Xie J."/>
        </authorList>
    </citation>
    <scope>NUCLEOTIDE SEQUENCE [LARGE SCALE GENOMIC DNA]</scope>
    <source>
        <strain evidence="8 10">Gsoil 114</strain>
    </source>
</reference>
<reference evidence="7 9" key="1">
    <citation type="submission" date="2014-10" db="EMBL/GenBank/DDBJ databases">
        <title>Draft genome of phytase producing Bacillus ginsengihumi strain M2.11.</title>
        <authorList>
            <person name="Toymentseva A."/>
            <person name="Boulygina E.A."/>
            <person name="Kazakov S.V."/>
            <person name="Kayumov I."/>
            <person name="Suleimanova A.D."/>
            <person name="Mardanova A.M."/>
            <person name="Maria S.N."/>
            <person name="Sergey M.Y."/>
            <person name="Sharipova M.R."/>
        </authorList>
    </citation>
    <scope>NUCLEOTIDE SEQUENCE [LARGE SCALE GENOMIC DNA]</scope>
    <source>
        <strain evidence="7 9">M2.11</strain>
    </source>
</reference>
<dbReference type="STRING" id="363870.NG54_10240"/>
<dbReference type="Gene3D" id="3.40.50.720">
    <property type="entry name" value="NAD(P)-binding Rossmann-like Domain"/>
    <property type="match status" value="2"/>
</dbReference>
<evidence type="ECO:0000313" key="7">
    <source>
        <dbReference type="EMBL" id="KHD85299.1"/>
    </source>
</evidence>
<keyword evidence="10" id="KW-1185">Reference proteome</keyword>
<organism evidence="7 9">
    <name type="scientific">Heyndrickxia ginsengihumi</name>
    <dbReference type="NCBI Taxonomy" id="363870"/>
    <lineage>
        <taxon>Bacteria</taxon>
        <taxon>Bacillati</taxon>
        <taxon>Bacillota</taxon>
        <taxon>Bacilli</taxon>
        <taxon>Bacillales</taxon>
        <taxon>Bacillaceae</taxon>
        <taxon>Heyndrickxia</taxon>
    </lineage>
</organism>
<evidence type="ECO:0000256" key="2">
    <source>
        <dbReference type="ARBA" id="ARBA00023002"/>
    </source>
</evidence>
<evidence type="ECO:0000313" key="10">
    <source>
        <dbReference type="Proteomes" id="UP000476934"/>
    </source>
</evidence>
<accession>A0A0A6VFE6</accession>
<protein>
    <submittedName>
        <fullName evidence="7">2-hydroxyacid dehydrogenase</fullName>
    </submittedName>
    <submittedName>
        <fullName evidence="8">C-terminal binding protein</fullName>
    </submittedName>
</protein>
<dbReference type="PANTHER" id="PTHR42789:SF1">
    <property type="entry name" value="D-ISOMER SPECIFIC 2-HYDROXYACID DEHYDROGENASE FAMILY PROTEIN (AFU_ORTHOLOGUE AFUA_6G10090)"/>
    <property type="match status" value="1"/>
</dbReference>
<dbReference type="InterPro" id="IPR006139">
    <property type="entry name" value="D-isomer_2_OHA_DH_cat_dom"/>
</dbReference>
<dbReference type="InterPro" id="IPR036291">
    <property type="entry name" value="NAD(P)-bd_dom_sf"/>
</dbReference>
<dbReference type="InterPro" id="IPR043322">
    <property type="entry name" value="CtBP"/>
</dbReference>
<gene>
    <name evidence="8" type="ORF">G4D61_05150</name>
    <name evidence="7" type="ORF">NG54_10240</name>
</gene>